<dbReference type="EMBL" id="CH963846">
    <property type="protein sequence ID" value="KRF97537.1"/>
    <property type="molecule type" value="Genomic_DNA"/>
</dbReference>
<dbReference type="InterPro" id="IPR006616">
    <property type="entry name" value="DM9_repeat"/>
</dbReference>
<accession>A0A0Q9WZD6</accession>
<gene>
    <name evidence="1" type="primary">Dwil\GK27316</name>
    <name evidence="1" type="ORF">Dwil_GK27316</name>
</gene>
<evidence type="ECO:0000313" key="1">
    <source>
        <dbReference type="EMBL" id="KRF97537.1"/>
    </source>
</evidence>
<dbReference type="InParanoid" id="A0A0Q9WZD6"/>
<sequence>MAQWVQSSINSLIPHDAFNVGQDADGAEMYVGRTIFESEILPVKIVPRRREAYVTSGGGEYLARRFDVLVGKNYDWAAGADGLVPQNAIYTGRDNTGQLIYIGRAVYKNTVTVGKVQPSRGCLILGYNGDEIEINAYEVLVST</sequence>
<dbReference type="STRING" id="7260.A0A0Q9WZD6"/>
<protein>
    <submittedName>
        <fullName evidence="1">Uncharacterized protein</fullName>
    </submittedName>
</protein>
<evidence type="ECO:0000313" key="2">
    <source>
        <dbReference type="Proteomes" id="UP000007798"/>
    </source>
</evidence>
<reference evidence="1 2" key="1">
    <citation type="journal article" date="2007" name="Nature">
        <title>Evolution of genes and genomes on the Drosophila phylogeny.</title>
        <authorList>
            <consortium name="Drosophila 12 Genomes Consortium"/>
            <person name="Clark A.G."/>
            <person name="Eisen M.B."/>
            <person name="Smith D.R."/>
            <person name="Bergman C.M."/>
            <person name="Oliver B."/>
            <person name="Markow T.A."/>
            <person name="Kaufman T.C."/>
            <person name="Kellis M."/>
            <person name="Gelbart W."/>
            <person name="Iyer V.N."/>
            <person name="Pollard D.A."/>
            <person name="Sackton T.B."/>
            <person name="Larracuente A.M."/>
            <person name="Singh N.D."/>
            <person name="Abad J.P."/>
            <person name="Abt D.N."/>
            <person name="Adryan B."/>
            <person name="Aguade M."/>
            <person name="Akashi H."/>
            <person name="Anderson W.W."/>
            <person name="Aquadro C.F."/>
            <person name="Ardell D.H."/>
            <person name="Arguello R."/>
            <person name="Artieri C.G."/>
            <person name="Barbash D.A."/>
            <person name="Barker D."/>
            <person name="Barsanti P."/>
            <person name="Batterham P."/>
            <person name="Batzoglou S."/>
            <person name="Begun D."/>
            <person name="Bhutkar A."/>
            <person name="Blanco E."/>
            <person name="Bosak S.A."/>
            <person name="Bradley R.K."/>
            <person name="Brand A.D."/>
            <person name="Brent M.R."/>
            <person name="Brooks A.N."/>
            <person name="Brown R.H."/>
            <person name="Butlin R.K."/>
            <person name="Caggese C."/>
            <person name="Calvi B.R."/>
            <person name="Bernardo de Carvalho A."/>
            <person name="Caspi A."/>
            <person name="Castrezana S."/>
            <person name="Celniker S.E."/>
            <person name="Chang J.L."/>
            <person name="Chapple C."/>
            <person name="Chatterji S."/>
            <person name="Chinwalla A."/>
            <person name="Civetta A."/>
            <person name="Clifton S.W."/>
            <person name="Comeron J.M."/>
            <person name="Costello J.C."/>
            <person name="Coyne J.A."/>
            <person name="Daub J."/>
            <person name="David R.G."/>
            <person name="Delcher A.L."/>
            <person name="Delehaunty K."/>
            <person name="Do C.B."/>
            <person name="Ebling H."/>
            <person name="Edwards K."/>
            <person name="Eickbush T."/>
            <person name="Evans J.D."/>
            <person name="Filipski A."/>
            <person name="Findeiss S."/>
            <person name="Freyhult E."/>
            <person name="Fulton L."/>
            <person name="Fulton R."/>
            <person name="Garcia A.C."/>
            <person name="Gardiner A."/>
            <person name="Garfield D.A."/>
            <person name="Garvin B.E."/>
            <person name="Gibson G."/>
            <person name="Gilbert D."/>
            <person name="Gnerre S."/>
            <person name="Godfrey J."/>
            <person name="Good R."/>
            <person name="Gotea V."/>
            <person name="Gravely B."/>
            <person name="Greenberg A.J."/>
            <person name="Griffiths-Jones S."/>
            <person name="Gross S."/>
            <person name="Guigo R."/>
            <person name="Gustafson E.A."/>
            <person name="Haerty W."/>
            <person name="Hahn M.W."/>
            <person name="Halligan D.L."/>
            <person name="Halpern A.L."/>
            <person name="Halter G.M."/>
            <person name="Han M.V."/>
            <person name="Heger A."/>
            <person name="Hillier L."/>
            <person name="Hinrichs A.S."/>
            <person name="Holmes I."/>
            <person name="Hoskins R.A."/>
            <person name="Hubisz M.J."/>
            <person name="Hultmark D."/>
            <person name="Huntley M.A."/>
            <person name="Jaffe D.B."/>
            <person name="Jagadeeshan S."/>
            <person name="Jeck W.R."/>
            <person name="Johnson J."/>
            <person name="Jones C.D."/>
            <person name="Jordan W.C."/>
            <person name="Karpen G.H."/>
            <person name="Kataoka E."/>
            <person name="Keightley P.D."/>
            <person name="Kheradpour P."/>
            <person name="Kirkness E.F."/>
            <person name="Koerich L.B."/>
            <person name="Kristiansen K."/>
            <person name="Kudrna D."/>
            <person name="Kulathinal R.J."/>
            <person name="Kumar S."/>
            <person name="Kwok R."/>
            <person name="Lander E."/>
            <person name="Langley C.H."/>
            <person name="Lapoint R."/>
            <person name="Lazzaro B.P."/>
            <person name="Lee S.J."/>
            <person name="Levesque L."/>
            <person name="Li R."/>
            <person name="Lin C.F."/>
            <person name="Lin M.F."/>
            <person name="Lindblad-Toh K."/>
            <person name="Llopart A."/>
            <person name="Long M."/>
            <person name="Low L."/>
            <person name="Lozovsky E."/>
            <person name="Lu J."/>
            <person name="Luo M."/>
            <person name="Machado C.A."/>
            <person name="Makalowski W."/>
            <person name="Marzo M."/>
            <person name="Matsuda M."/>
            <person name="Matzkin L."/>
            <person name="McAllister B."/>
            <person name="McBride C.S."/>
            <person name="McKernan B."/>
            <person name="McKernan K."/>
            <person name="Mendez-Lago M."/>
            <person name="Minx P."/>
            <person name="Mollenhauer M.U."/>
            <person name="Montooth K."/>
            <person name="Mount S.M."/>
            <person name="Mu X."/>
            <person name="Myers E."/>
            <person name="Negre B."/>
            <person name="Newfeld S."/>
            <person name="Nielsen R."/>
            <person name="Noor M.A."/>
            <person name="O'Grady P."/>
            <person name="Pachter L."/>
            <person name="Papaceit M."/>
            <person name="Parisi M.J."/>
            <person name="Parisi M."/>
            <person name="Parts L."/>
            <person name="Pedersen J.S."/>
            <person name="Pesole G."/>
            <person name="Phillippy A.M."/>
            <person name="Ponting C.P."/>
            <person name="Pop M."/>
            <person name="Porcelli D."/>
            <person name="Powell J.R."/>
            <person name="Prohaska S."/>
            <person name="Pruitt K."/>
            <person name="Puig M."/>
            <person name="Quesneville H."/>
            <person name="Ram K.R."/>
            <person name="Rand D."/>
            <person name="Rasmussen M.D."/>
            <person name="Reed L.K."/>
            <person name="Reenan R."/>
            <person name="Reily A."/>
            <person name="Remington K.A."/>
            <person name="Rieger T.T."/>
            <person name="Ritchie M.G."/>
            <person name="Robin C."/>
            <person name="Rogers Y.H."/>
            <person name="Rohde C."/>
            <person name="Rozas J."/>
            <person name="Rubenfield M.J."/>
            <person name="Ruiz A."/>
            <person name="Russo S."/>
            <person name="Salzberg S.L."/>
            <person name="Sanchez-Gracia A."/>
            <person name="Saranga D.J."/>
            <person name="Sato H."/>
            <person name="Schaeffer S.W."/>
            <person name="Schatz M.C."/>
            <person name="Schlenke T."/>
            <person name="Schwartz R."/>
            <person name="Segarra C."/>
            <person name="Singh R.S."/>
            <person name="Sirot L."/>
            <person name="Sirota M."/>
            <person name="Sisneros N.B."/>
            <person name="Smith C.D."/>
            <person name="Smith T.F."/>
            <person name="Spieth J."/>
            <person name="Stage D.E."/>
            <person name="Stark A."/>
            <person name="Stephan W."/>
            <person name="Strausberg R.L."/>
            <person name="Strempel S."/>
            <person name="Sturgill D."/>
            <person name="Sutton G."/>
            <person name="Sutton G.G."/>
            <person name="Tao W."/>
            <person name="Teichmann S."/>
            <person name="Tobari Y.N."/>
            <person name="Tomimura Y."/>
            <person name="Tsolas J.M."/>
            <person name="Valente V.L."/>
            <person name="Venter E."/>
            <person name="Venter J.C."/>
            <person name="Vicario S."/>
            <person name="Vieira F.G."/>
            <person name="Vilella A.J."/>
            <person name="Villasante A."/>
            <person name="Walenz B."/>
            <person name="Wang J."/>
            <person name="Wasserman M."/>
            <person name="Watts T."/>
            <person name="Wilson D."/>
            <person name="Wilson R.K."/>
            <person name="Wing R.A."/>
            <person name="Wolfner M.F."/>
            <person name="Wong A."/>
            <person name="Wong G.K."/>
            <person name="Wu C.I."/>
            <person name="Wu G."/>
            <person name="Yamamoto D."/>
            <person name="Yang H.P."/>
            <person name="Yang S.P."/>
            <person name="Yorke J.A."/>
            <person name="Yoshida K."/>
            <person name="Zdobnov E."/>
            <person name="Zhang P."/>
            <person name="Zhang Y."/>
            <person name="Zimin A.V."/>
            <person name="Baldwin J."/>
            <person name="Abdouelleil A."/>
            <person name="Abdulkadir J."/>
            <person name="Abebe A."/>
            <person name="Abera B."/>
            <person name="Abreu J."/>
            <person name="Acer S.C."/>
            <person name="Aftuck L."/>
            <person name="Alexander A."/>
            <person name="An P."/>
            <person name="Anderson E."/>
            <person name="Anderson S."/>
            <person name="Arachi H."/>
            <person name="Azer M."/>
            <person name="Bachantsang P."/>
            <person name="Barry A."/>
            <person name="Bayul T."/>
            <person name="Berlin A."/>
            <person name="Bessette D."/>
            <person name="Bloom T."/>
            <person name="Blye J."/>
            <person name="Boguslavskiy L."/>
            <person name="Bonnet C."/>
            <person name="Boukhgalter B."/>
            <person name="Bourzgui I."/>
            <person name="Brown A."/>
            <person name="Cahill P."/>
            <person name="Channer S."/>
            <person name="Cheshatsang Y."/>
            <person name="Chuda L."/>
            <person name="Citroen M."/>
            <person name="Collymore A."/>
            <person name="Cooke P."/>
            <person name="Costello M."/>
            <person name="D'Aco K."/>
            <person name="Daza R."/>
            <person name="De Haan G."/>
            <person name="DeGray S."/>
            <person name="DeMaso C."/>
            <person name="Dhargay N."/>
            <person name="Dooley K."/>
            <person name="Dooley E."/>
            <person name="Doricent M."/>
            <person name="Dorje P."/>
            <person name="Dorjee K."/>
            <person name="Dupes A."/>
            <person name="Elong R."/>
            <person name="Falk J."/>
            <person name="Farina A."/>
            <person name="Faro S."/>
            <person name="Ferguson D."/>
            <person name="Fisher S."/>
            <person name="Foley C.D."/>
            <person name="Franke A."/>
            <person name="Friedrich D."/>
            <person name="Gadbois L."/>
            <person name="Gearin G."/>
            <person name="Gearin C.R."/>
            <person name="Giannoukos G."/>
            <person name="Goode T."/>
            <person name="Graham J."/>
            <person name="Grandbois E."/>
            <person name="Grewal S."/>
            <person name="Gyaltsen K."/>
            <person name="Hafez N."/>
            <person name="Hagos B."/>
            <person name="Hall J."/>
            <person name="Henson C."/>
            <person name="Hollinger A."/>
            <person name="Honan T."/>
            <person name="Huard M.D."/>
            <person name="Hughes L."/>
            <person name="Hurhula B."/>
            <person name="Husby M.E."/>
            <person name="Kamat A."/>
            <person name="Kanga B."/>
            <person name="Kashin S."/>
            <person name="Khazanovich D."/>
            <person name="Kisner P."/>
            <person name="Lance K."/>
            <person name="Lara M."/>
            <person name="Lee W."/>
            <person name="Lennon N."/>
            <person name="Letendre F."/>
            <person name="LeVine R."/>
            <person name="Lipovsky A."/>
            <person name="Liu X."/>
            <person name="Liu J."/>
            <person name="Liu S."/>
            <person name="Lokyitsang T."/>
            <person name="Lokyitsang Y."/>
            <person name="Lubonja R."/>
            <person name="Lui A."/>
            <person name="MacDonald P."/>
            <person name="Magnisalis V."/>
            <person name="Maru K."/>
            <person name="Matthews C."/>
            <person name="McCusker W."/>
            <person name="McDonough S."/>
            <person name="Mehta T."/>
            <person name="Meldrim J."/>
            <person name="Meneus L."/>
            <person name="Mihai O."/>
            <person name="Mihalev A."/>
            <person name="Mihova T."/>
            <person name="Mittelman R."/>
            <person name="Mlenga V."/>
            <person name="Montmayeur A."/>
            <person name="Mulrain L."/>
            <person name="Navidi A."/>
            <person name="Naylor J."/>
            <person name="Negash T."/>
            <person name="Nguyen T."/>
            <person name="Nguyen N."/>
            <person name="Nicol R."/>
            <person name="Norbu C."/>
            <person name="Norbu N."/>
            <person name="Novod N."/>
            <person name="O'Neill B."/>
            <person name="Osman S."/>
            <person name="Markiewicz E."/>
            <person name="Oyono O.L."/>
            <person name="Patti C."/>
            <person name="Phunkhang P."/>
            <person name="Pierre F."/>
            <person name="Priest M."/>
            <person name="Raghuraman S."/>
            <person name="Rege F."/>
            <person name="Reyes R."/>
            <person name="Rise C."/>
            <person name="Rogov P."/>
            <person name="Ross K."/>
            <person name="Ryan E."/>
            <person name="Settipalli S."/>
            <person name="Shea T."/>
            <person name="Sherpa N."/>
            <person name="Shi L."/>
            <person name="Shih D."/>
            <person name="Sparrow T."/>
            <person name="Spaulding J."/>
            <person name="Stalker J."/>
            <person name="Stange-Thomann N."/>
            <person name="Stavropoulos S."/>
            <person name="Stone C."/>
            <person name="Strader C."/>
            <person name="Tesfaye S."/>
            <person name="Thomson T."/>
            <person name="Thoulutsang Y."/>
            <person name="Thoulutsang D."/>
            <person name="Topham K."/>
            <person name="Topping I."/>
            <person name="Tsamla T."/>
            <person name="Vassiliev H."/>
            <person name="Vo A."/>
            <person name="Wangchuk T."/>
            <person name="Wangdi T."/>
            <person name="Weiand M."/>
            <person name="Wilkinson J."/>
            <person name="Wilson A."/>
            <person name="Yadav S."/>
            <person name="Young G."/>
            <person name="Yu Q."/>
            <person name="Zembek L."/>
            <person name="Zhong D."/>
            <person name="Zimmer A."/>
            <person name="Zwirko Z."/>
            <person name="Jaffe D.B."/>
            <person name="Alvarez P."/>
            <person name="Brockman W."/>
            <person name="Butler J."/>
            <person name="Chin C."/>
            <person name="Gnerre S."/>
            <person name="Grabherr M."/>
            <person name="Kleber M."/>
            <person name="Mauceli E."/>
            <person name="MacCallum I."/>
        </authorList>
    </citation>
    <scope>NUCLEOTIDE SEQUENCE [LARGE SCALE GENOMIC DNA]</scope>
    <source>
        <strain evidence="2">Tucson 14030-0811.24</strain>
    </source>
</reference>
<keyword evidence="2" id="KW-1185">Reference proteome</keyword>
<dbReference type="Pfam" id="PF11901">
    <property type="entry name" value="DM9"/>
    <property type="match status" value="1"/>
</dbReference>
<proteinExistence type="predicted"/>
<dbReference type="AlphaFoldDB" id="A0A0Q9WZD6"/>
<dbReference type="OrthoDB" id="1925699at2759"/>
<dbReference type="Proteomes" id="UP000007798">
    <property type="component" value="Unassembled WGS sequence"/>
</dbReference>
<organism evidence="1 2">
    <name type="scientific">Drosophila willistoni</name>
    <name type="common">Fruit fly</name>
    <dbReference type="NCBI Taxonomy" id="7260"/>
    <lineage>
        <taxon>Eukaryota</taxon>
        <taxon>Metazoa</taxon>
        <taxon>Ecdysozoa</taxon>
        <taxon>Arthropoda</taxon>
        <taxon>Hexapoda</taxon>
        <taxon>Insecta</taxon>
        <taxon>Pterygota</taxon>
        <taxon>Neoptera</taxon>
        <taxon>Endopterygota</taxon>
        <taxon>Diptera</taxon>
        <taxon>Brachycera</taxon>
        <taxon>Muscomorpha</taxon>
        <taxon>Ephydroidea</taxon>
        <taxon>Drosophilidae</taxon>
        <taxon>Drosophila</taxon>
        <taxon>Sophophora</taxon>
    </lineage>
</organism>
<dbReference type="SMR" id="A0A0Q9WZD6"/>
<dbReference type="PANTHER" id="PTHR31649">
    <property type="entry name" value="AGAP009604-PA"/>
    <property type="match status" value="1"/>
</dbReference>
<dbReference type="KEGG" id="dwi:26529318"/>
<dbReference type="PANTHER" id="PTHR31649:SF10">
    <property type="entry name" value="IP19903P-RELATED"/>
    <property type="match status" value="1"/>
</dbReference>
<dbReference type="SMART" id="SM00696">
    <property type="entry name" value="DM9"/>
    <property type="match status" value="2"/>
</dbReference>
<name>A0A0Q9WZD6_DROWI</name>